<evidence type="ECO:0000313" key="3">
    <source>
        <dbReference type="Proteomes" id="UP000738359"/>
    </source>
</evidence>
<protein>
    <submittedName>
        <fullName evidence="2">Uncharacterized protein</fullName>
    </submittedName>
</protein>
<feature type="region of interest" description="Disordered" evidence="1">
    <location>
        <begin position="53"/>
        <end position="86"/>
    </location>
</feature>
<dbReference type="AlphaFoldDB" id="A0A9P6IR72"/>
<name>A0A9P6IR72_MORAP</name>
<gene>
    <name evidence="2" type="ORF">BGZ70_004249</name>
</gene>
<proteinExistence type="predicted"/>
<dbReference type="EMBL" id="JAAAHY010002271">
    <property type="protein sequence ID" value="KAF9944893.1"/>
    <property type="molecule type" value="Genomic_DNA"/>
</dbReference>
<feature type="compositionally biased region" description="Low complexity" evidence="1">
    <location>
        <begin position="56"/>
        <end position="65"/>
    </location>
</feature>
<organism evidence="2 3">
    <name type="scientific">Mortierella alpina</name>
    <name type="common">Oleaginous fungus</name>
    <name type="synonym">Mortierella renispora</name>
    <dbReference type="NCBI Taxonomy" id="64518"/>
    <lineage>
        <taxon>Eukaryota</taxon>
        <taxon>Fungi</taxon>
        <taxon>Fungi incertae sedis</taxon>
        <taxon>Mucoromycota</taxon>
        <taxon>Mortierellomycotina</taxon>
        <taxon>Mortierellomycetes</taxon>
        <taxon>Mortierellales</taxon>
        <taxon>Mortierellaceae</taxon>
        <taxon>Mortierella</taxon>
    </lineage>
</organism>
<reference evidence="2" key="1">
    <citation type="journal article" date="2020" name="Fungal Divers.">
        <title>Resolving the Mortierellaceae phylogeny through synthesis of multi-gene phylogenetics and phylogenomics.</title>
        <authorList>
            <person name="Vandepol N."/>
            <person name="Liber J."/>
            <person name="Desiro A."/>
            <person name="Na H."/>
            <person name="Kennedy M."/>
            <person name="Barry K."/>
            <person name="Grigoriev I.V."/>
            <person name="Miller A.N."/>
            <person name="O'Donnell K."/>
            <person name="Stajich J.E."/>
            <person name="Bonito G."/>
        </authorList>
    </citation>
    <scope>NUCLEOTIDE SEQUENCE</scope>
    <source>
        <strain evidence="2">CK1249</strain>
    </source>
</reference>
<dbReference type="OrthoDB" id="2341137at2759"/>
<comment type="caution">
    <text evidence="2">The sequence shown here is derived from an EMBL/GenBank/DDBJ whole genome shotgun (WGS) entry which is preliminary data.</text>
</comment>
<evidence type="ECO:0000256" key="1">
    <source>
        <dbReference type="SAM" id="MobiDB-lite"/>
    </source>
</evidence>
<evidence type="ECO:0000313" key="2">
    <source>
        <dbReference type="EMBL" id="KAF9944893.1"/>
    </source>
</evidence>
<keyword evidence="3" id="KW-1185">Reference proteome</keyword>
<accession>A0A9P6IR72</accession>
<sequence>MGRNRWKCLELQEFDICITEMDQLPPRTTHQHQEIYRQLSALSNLRVQRLGDLGRPSFSPFSSSPQRRLDPNEDVDMPTRPPPQPSASFMLGVKPDNGLGALPTLSRLQELDCEKMQARMEFAELQWIVQTWRRLGRVVGNVHQNLAQRDLSIEFLRDMVPGLQVPESHGDLDGRMF</sequence>
<dbReference type="Proteomes" id="UP000738359">
    <property type="component" value="Unassembled WGS sequence"/>
</dbReference>